<dbReference type="Proteomes" id="UP000634004">
    <property type="component" value="Unassembled WGS sequence"/>
</dbReference>
<protein>
    <submittedName>
        <fullName evidence="2">Uncharacterized protein</fullName>
    </submittedName>
</protein>
<proteinExistence type="predicted"/>
<sequence>MEIEFIKDILLIALCGASAFYCWMLSQRLKKLNDLKSGVGASIVTLTEAIERTHAAATTARGELFESIEEIKGLVADAESKAVRLERIMTDCDVKVVEAEQATNALKQVVEIEIPGARRKALKTTEGLLKVMADMKRHTAAMPRIVSSQPRAVETNKSTPTRRSHVA</sequence>
<accession>A0A8J3G1N2</accession>
<gene>
    <name evidence="2" type="ORF">GCM10009069_10790</name>
</gene>
<feature type="region of interest" description="Disordered" evidence="1">
    <location>
        <begin position="142"/>
        <end position="167"/>
    </location>
</feature>
<evidence type="ECO:0000256" key="1">
    <source>
        <dbReference type="SAM" id="MobiDB-lite"/>
    </source>
</evidence>
<dbReference type="EMBL" id="BMZH01000003">
    <property type="protein sequence ID" value="GHA89501.1"/>
    <property type="molecule type" value="Genomic_DNA"/>
</dbReference>
<reference evidence="2" key="1">
    <citation type="journal article" date="2014" name="Int. J. Syst. Evol. Microbiol.">
        <title>Complete genome sequence of Corynebacterium casei LMG S-19264T (=DSM 44701T), isolated from a smear-ripened cheese.</title>
        <authorList>
            <consortium name="US DOE Joint Genome Institute (JGI-PGF)"/>
            <person name="Walter F."/>
            <person name="Albersmeier A."/>
            <person name="Kalinowski J."/>
            <person name="Ruckert C."/>
        </authorList>
    </citation>
    <scope>NUCLEOTIDE SEQUENCE</scope>
    <source>
        <strain evidence="2">KCTC 32513</strain>
    </source>
</reference>
<comment type="caution">
    <text evidence="2">The sequence shown here is derived from an EMBL/GenBank/DDBJ whole genome shotgun (WGS) entry which is preliminary data.</text>
</comment>
<reference evidence="2" key="2">
    <citation type="submission" date="2020-09" db="EMBL/GenBank/DDBJ databases">
        <authorList>
            <person name="Sun Q."/>
            <person name="Kim S."/>
        </authorList>
    </citation>
    <scope>NUCLEOTIDE SEQUENCE</scope>
    <source>
        <strain evidence="2">KCTC 32513</strain>
    </source>
</reference>
<name>A0A8J3G1N2_9PROT</name>
<dbReference type="AlphaFoldDB" id="A0A8J3G1N2"/>
<evidence type="ECO:0000313" key="2">
    <source>
        <dbReference type="EMBL" id="GHA89501.1"/>
    </source>
</evidence>
<evidence type="ECO:0000313" key="3">
    <source>
        <dbReference type="Proteomes" id="UP000634004"/>
    </source>
</evidence>
<keyword evidence="3" id="KW-1185">Reference proteome</keyword>
<dbReference type="RefSeq" id="WP_189496201.1">
    <property type="nucleotide sequence ID" value="NZ_BMZH01000003.1"/>
</dbReference>
<organism evidence="2 3">
    <name type="scientific">Algimonas arctica</name>
    <dbReference type="NCBI Taxonomy" id="1479486"/>
    <lineage>
        <taxon>Bacteria</taxon>
        <taxon>Pseudomonadati</taxon>
        <taxon>Pseudomonadota</taxon>
        <taxon>Alphaproteobacteria</taxon>
        <taxon>Maricaulales</taxon>
        <taxon>Robiginitomaculaceae</taxon>
        <taxon>Algimonas</taxon>
    </lineage>
</organism>
<feature type="compositionally biased region" description="Polar residues" evidence="1">
    <location>
        <begin position="146"/>
        <end position="159"/>
    </location>
</feature>